<name>A0A0J6Y5V7_COCIT</name>
<accession>A0A0J6Y5V7</accession>
<proteinExistence type="predicted"/>
<organism evidence="2 3">
    <name type="scientific">Coccidioides immitis RMSCC 2394</name>
    <dbReference type="NCBI Taxonomy" id="404692"/>
    <lineage>
        <taxon>Eukaryota</taxon>
        <taxon>Fungi</taxon>
        <taxon>Dikarya</taxon>
        <taxon>Ascomycota</taxon>
        <taxon>Pezizomycotina</taxon>
        <taxon>Eurotiomycetes</taxon>
        <taxon>Eurotiomycetidae</taxon>
        <taxon>Onygenales</taxon>
        <taxon>Onygenaceae</taxon>
        <taxon>Coccidioides</taxon>
    </lineage>
</organism>
<sequence>MKRSLDSTESPKAPRRQKPVSYQFCRAKKLRCSFELPCASRVAKLELRPFQHQPAPQALSLHSLHERVQRIERSLGISSENVTNQERGGIRESNSFSNLNTQRGTIQVEKRDLHAARTLEEERLQKESDDLTTSVTTSGVDFGIDTLVLLAAMFISAQELQMHLVDSPKNGKLRQNTPLTG</sequence>
<dbReference type="EMBL" id="DS028094">
    <property type="protein sequence ID" value="KMP04011.1"/>
    <property type="molecule type" value="Genomic_DNA"/>
</dbReference>
<dbReference type="Proteomes" id="UP000054565">
    <property type="component" value="Unassembled WGS sequence"/>
</dbReference>
<protein>
    <submittedName>
        <fullName evidence="2">Uncharacterized protein</fullName>
    </submittedName>
</protein>
<feature type="region of interest" description="Disordered" evidence="1">
    <location>
        <begin position="83"/>
        <end position="103"/>
    </location>
</feature>
<evidence type="ECO:0000256" key="1">
    <source>
        <dbReference type="SAM" id="MobiDB-lite"/>
    </source>
</evidence>
<dbReference type="AlphaFoldDB" id="A0A0J6Y5V7"/>
<evidence type="ECO:0000313" key="2">
    <source>
        <dbReference type="EMBL" id="KMP04011.1"/>
    </source>
</evidence>
<evidence type="ECO:0000313" key="3">
    <source>
        <dbReference type="Proteomes" id="UP000054565"/>
    </source>
</evidence>
<reference evidence="3" key="1">
    <citation type="journal article" date="2010" name="Genome Res.">
        <title>Population genomic sequencing of Coccidioides fungi reveals recent hybridization and transposon control.</title>
        <authorList>
            <person name="Neafsey D.E."/>
            <person name="Barker B.M."/>
            <person name="Sharpton T.J."/>
            <person name="Stajich J.E."/>
            <person name="Park D.J."/>
            <person name="Whiston E."/>
            <person name="Hung C.-Y."/>
            <person name="McMahan C."/>
            <person name="White J."/>
            <person name="Sykes S."/>
            <person name="Heiman D."/>
            <person name="Young S."/>
            <person name="Zeng Q."/>
            <person name="Abouelleil A."/>
            <person name="Aftuck L."/>
            <person name="Bessette D."/>
            <person name="Brown A."/>
            <person name="FitzGerald M."/>
            <person name="Lui A."/>
            <person name="Macdonald J.P."/>
            <person name="Priest M."/>
            <person name="Orbach M.J."/>
            <person name="Galgiani J.N."/>
            <person name="Kirkland T.N."/>
            <person name="Cole G.T."/>
            <person name="Birren B.W."/>
            <person name="Henn M.R."/>
            <person name="Taylor J.W."/>
            <person name="Rounsley S.D."/>
        </authorList>
    </citation>
    <scope>NUCLEOTIDE SEQUENCE [LARGE SCALE GENOMIC DNA]</scope>
    <source>
        <strain evidence="3">RMSCC 2394</strain>
    </source>
</reference>
<gene>
    <name evidence="2" type="ORF">CIRG_03703</name>
</gene>